<feature type="binding site" evidence="4">
    <location>
        <position position="141"/>
    </location>
    <ligand>
        <name>Zn(2+)</name>
        <dbReference type="ChEBI" id="CHEBI:29105"/>
    </ligand>
</feature>
<dbReference type="InterPro" id="IPR036793">
    <property type="entry name" value="Asp_carbatrfase_reg_N_sf"/>
</dbReference>
<dbReference type="Gene3D" id="2.30.30.20">
    <property type="entry name" value="Aspartate carbamoyltransferase regulatory subunit, C-terminal domain"/>
    <property type="match status" value="1"/>
</dbReference>
<dbReference type="PANTHER" id="PTHR35805">
    <property type="entry name" value="ASPARTATE CARBAMOYLTRANSFERASE REGULATORY CHAIN"/>
    <property type="match status" value="1"/>
</dbReference>
<dbReference type="Pfam" id="PF01948">
    <property type="entry name" value="PyrI"/>
    <property type="match status" value="1"/>
</dbReference>
<dbReference type="InterPro" id="IPR036792">
    <property type="entry name" value="Asp_carbatrfase_reg_C_sf"/>
</dbReference>
<evidence type="ECO:0000259" key="6">
    <source>
        <dbReference type="Pfam" id="PF02748"/>
    </source>
</evidence>
<evidence type="ECO:0000256" key="4">
    <source>
        <dbReference type="HAMAP-Rule" id="MF_00002"/>
    </source>
</evidence>
<comment type="cofactor">
    <cofactor evidence="4">
        <name>Zn(2+)</name>
        <dbReference type="ChEBI" id="CHEBI:29105"/>
    </cofactor>
    <text evidence="4">Binds 1 zinc ion per subunit.</text>
</comment>
<name>A0A831PLD5_9BACT</name>
<keyword evidence="2 4" id="KW-0862">Zinc</keyword>
<organism evidence="7">
    <name type="scientific">Mariniphaga anaerophila</name>
    <dbReference type="NCBI Taxonomy" id="1484053"/>
    <lineage>
        <taxon>Bacteria</taxon>
        <taxon>Pseudomonadati</taxon>
        <taxon>Bacteroidota</taxon>
        <taxon>Bacteroidia</taxon>
        <taxon>Marinilabiliales</taxon>
        <taxon>Prolixibacteraceae</taxon>
        <taxon>Mariniphaga</taxon>
    </lineage>
</organism>
<dbReference type="GO" id="GO:0046872">
    <property type="term" value="F:metal ion binding"/>
    <property type="evidence" value="ECO:0007669"/>
    <property type="project" value="UniProtKB-KW"/>
</dbReference>
<reference evidence="7" key="1">
    <citation type="journal article" date="2020" name="mSystems">
        <title>Genome- and Community-Level Interaction Insights into Carbon Utilization and Element Cycling Functions of Hydrothermarchaeota in Hydrothermal Sediment.</title>
        <authorList>
            <person name="Zhou Z."/>
            <person name="Liu Y."/>
            <person name="Xu W."/>
            <person name="Pan J."/>
            <person name="Luo Z.H."/>
            <person name="Li M."/>
        </authorList>
    </citation>
    <scope>NUCLEOTIDE SEQUENCE [LARGE SCALE GENOMIC DNA]</scope>
    <source>
        <strain evidence="7">SpSt-1217</strain>
    </source>
</reference>
<dbReference type="EMBL" id="DSDK01000702">
    <property type="protein sequence ID" value="HDR52445.1"/>
    <property type="molecule type" value="Genomic_DNA"/>
</dbReference>
<feature type="binding site" evidence="4">
    <location>
        <position position="113"/>
    </location>
    <ligand>
        <name>Zn(2+)</name>
        <dbReference type="ChEBI" id="CHEBI:29105"/>
    </ligand>
</feature>
<dbReference type="Pfam" id="PF02748">
    <property type="entry name" value="PyrI_C"/>
    <property type="match status" value="1"/>
</dbReference>
<dbReference type="SUPFAM" id="SSF54893">
    <property type="entry name" value="Aspartate carbamoyltransferase, Regulatory-chain, N-terminal domain"/>
    <property type="match status" value="1"/>
</dbReference>
<evidence type="ECO:0000256" key="3">
    <source>
        <dbReference type="ARBA" id="ARBA00022975"/>
    </source>
</evidence>
<feature type="binding site" evidence="4">
    <location>
        <position position="144"/>
    </location>
    <ligand>
        <name>Zn(2+)</name>
        <dbReference type="ChEBI" id="CHEBI:29105"/>
    </ligand>
</feature>
<dbReference type="Proteomes" id="UP000886047">
    <property type="component" value="Unassembled WGS sequence"/>
</dbReference>
<dbReference type="GO" id="GO:0006221">
    <property type="term" value="P:pyrimidine nucleotide biosynthetic process"/>
    <property type="evidence" value="ECO:0007669"/>
    <property type="project" value="UniProtKB-UniRule"/>
</dbReference>
<feature type="domain" description="Aspartate carbamoyltransferase regulatory subunit C-terminal" evidence="6">
    <location>
        <begin position="106"/>
        <end position="152"/>
    </location>
</feature>
<dbReference type="InterPro" id="IPR002801">
    <property type="entry name" value="Asp_carbamoylTrfase_reg"/>
</dbReference>
<evidence type="ECO:0000256" key="2">
    <source>
        <dbReference type="ARBA" id="ARBA00022833"/>
    </source>
</evidence>
<dbReference type="InterPro" id="IPR020542">
    <property type="entry name" value="Asp_carbamoyltrfase_reg_C"/>
</dbReference>
<comment type="caution">
    <text evidence="7">The sequence shown here is derived from an EMBL/GenBank/DDBJ whole genome shotgun (WGS) entry which is preliminary data.</text>
</comment>
<feature type="domain" description="Aspartate carbamoyltransferase regulatory subunit N-terminal" evidence="5">
    <location>
        <begin position="11"/>
        <end position="101"/>
    </location>
</feature>
<evidence type="ECO:0000256" key="1">
    <source>
        <dbReference type="ARBA" id="ARBA00022723"/>
    </source>
</evidence>
<dbReference type="HAMAP" id="MF_00002">
    <property type="entry name" value="Asp_carb_tr_reg"/>
    <property type="match status" value="1"/>
</dbReference>
<proteinExistence type="inferred from homology"/>
<dbReference type="InterPro" id="IPR020545">
    <property type="entry name" value="Asp_carbamoyltransf_reg_N"/>
</dbReference>
<dbReference type="SUPFAM" id="SSF57825">
    <property type="entry name" value="Aspartate carbamoyltransferase, Regulatory-chain, C-terminal domain"/>
    <property type="match status" value="1"/>
</dbReference>
<comment type="similarity">
    <text evidence="4">Belongs to the PyrI family.</text>
</comment>
<protein>
    <recommendedName>
        <fullName evidence="4">Aspartate carbamoyltransferase regulatory chain</fullName>
    </recommendedName>
</protein>
<dbReference type="Gene3D" id="3.30.70.140">
    <property type="entry name" value="Aspartate carbamoyltransferase regulatory subunit, N-terminal domain"/>
    <property type="match status" value="1"/>
</dbReference>
<dbReference type="AlphaFoldDB" id="A0A831PLD5"/>
<dbReference type="GO" id="GO:0006207">
    <property type="term" value="P:'de novo' pyrimidine nucleobase biosynthetic process"/>
    <property type="evidence" value="ECO:0007669"/>
    <property type="project" value="InterPro"/>
</dbReference>
<dbReference type="GO" id="GO:0009347">
    <property type="term" value="C:aspartate carbamoyltransferase complex"/>
    <property type="evidence" value="ECO:0007669"/>
    <property type="project" value="InterPro"/>
</dbReference>
<comment type="function">
    <text evidence="4">Involved in allosteric regulation of aspartate carbamoyltransferase.</text>
</comment>
<keyword evidence="1 4" id="KW-0479">Metal-binding</keyword>
<dbReference type="NCBIfam" id="TIGR00240">
    <property type="entry name" value="ATCase_reg"/>
    <property type="match status" value="1"/>
</dbReference>
<evidence type="ECO:0000259" key="5">
    <source>
        <dbReference type="Pfam" id="PF01948"/>
    </source>
</evidence>
<accession>A0A831PLD5</accession>
<evidence type="ECO:0000313" key="7">
    <source>
        <dbReference type="EMBL" id="HDR52445.1"/>
    </source>
</evidence>
<dbReference type="PANTHER" id="PTHR35805:SF1">
    <property type="entry name" value="ASPARTATE CARBAMOYLTRANSFERASE REGULATORY CHAIN"/>
    <property type="match status" value="1"/>
</dbReference>
<gene>
    <name evidence="4" type="primary">pyrI</name>
    <name evidence="7" type="ORF">ENN90_12630</name>
</gene>
<sequence>MSSNDKKKLKLKVSAIKEGTVIDHIPAQFLFKVIAILGLDKIENQITFGTNLESGKLGSKAIIKVTDKFFEDDEINKIALIAPHAKLNIIRDYEVVEKKVVEIPKEIIGIVKCFNPKCITNNETITTRFKVVGTSPIALQCRYCEKHTVGEQIKMV</sequence>
<comment type="subunit">
    <text evidence="4">Contains catalytic and regulatory chains.</text>
</comment>
<keyword evidence="3 4" id="KW-0665">Pyrimidine biosynthesis</keyword>
<feature type="binding site" evidence="4">
    <location>
        <position position="118"/>
    </location>
    <ligand>
        <name>Zn(2+)</name>
        <dbReference type="ChEBI" id="CHEBI:29105"/>
    </ligand>
</feature>